<dbReference type="PANTHER" id="PTHR43658:SF8">
    <property type="entry name" value="17-BETA-HYDROXYSTEROID DEHYDROGENASE 14-RELATED"/>
    <property type="match status" value="1"/>
</dbReference>
<dbReference type="Pfam" id="PF00106">
    <property type="entry name" value="adh_short"/>
    <property type="match status" value="1"/>
</dbReference>
<dbReference type="Proteomes" id="UP000076798">
    <property type="component" value="Unassembled WGS sequence"/>
</dbReference>
<evidence type="ECO:0000256" key="1">
    <source>
        <dbReference type="ARBA" id="ARBA00022857"/>
    </source>
</evidence>
<dbReference type="OrthoDB" id="1274115at2759"/>
<dbReference type="InterPro" id="IPR002347">
    <property type="entry name" value="SDR_fam"/>
</dbReference>
<evidence type="ECO:0000259" key="3">
    <source>
        <dbReference type="SMART" id="SM00822"/>
    </source>
</evidence>
<dbReference type="InterPro" id="IPR057326">
    <property type="entry name" value="KR_dom"/>
</dbReference>
<organism evidence="4 5">
    <name type="scientific">Sistotremastrum suecicum HHB10207 ss-3</name>
    <dbReference type="NCBI Taxonomy" id="1314776"/>
    <lineage>
        <taxon>Eukaryota</taxon>
        <taxon>Fungi</taxon>
        <taxon>Dikarya</taxon>
        <taxon>Basidiomycota</taxon>
        <taxon>Agaricomycotina</taxon>
        <taxon>Agaricomycetes</taxon>
        <taxon>Sistotremastrales</taxon>
        <taxon>Sistotremastraceae</taxon>
        <taxon>Sistotremastrum</taxon>
    </lineage>
</organism>
<dbReference type="Gene3D" id="3.40.50.720">
    <property type="entry name" value="NAD(P)-binding Rossmann-like Domain"/>
    <property type="match status" value="1"/>
</dbReference>
<keyword evidence="1" id="KW-0521">NADP</keyword>
<dbReference type="SMART" id="SM00822">
    <property type="entry name" value="PKS_KR"/>
    <property type="match status" value="1"/>
</dbReference>
<dbReference type="PANTHER" id="PTHR43658">
    <property type="entry name" value="SHORT-CHAIN DEHYDROGENASE/REDUCTASE"/>
    <property type="match status" value="1"/>
</dbReference>
<evidence type="ECO:0000313" key="4">
    <source>
        <dbReference type="EMBL" id="KZT37952.1"/>
    </source>
</evidence>
<dbReference type="GO" id="GO:0016491">
    <property type="term" value="F:oxidoreductase activity"/>
    <property type="evidence" value="ECO:0007669"/>
    <property type="project" value="UniProtKB-KW"/>
</dbReference>
<dbReference type="InterPro" id="IPR036291">
    <property type="entry name" value="NAD(P)-bd_dom_sf"/>
</dbReference>
<keyword evidence="2" id="KW-0560">Oxidoreductase</keyword>
<reference evidence="4 5" key="1">
    <citation type="journal article" date="2016" name="Mol. Biol. Evol.">
        <title>Comparative Genomics of Early-Diverging Mushroom-Forming Fungi Provides Insights into the Origins of Lignocellulose Decay Capabilities.</title>
        <authorList>
            <person name="Nagy L.G."/>
            <person name="Riley R."/>
            <person name="Tritt A."/>
            <person name="Adam C."/>
            <person name="Daum C."/>
            <person name="Floudas D."/>
            <person name="Sun H."/>
            <person name="Yadav J.S."/>
            <person name="Pangilinan J."/>
            <person name="Larsson K.H."/>
            <person name="Matsuura K."/>
            <person name="Barry K."/>
            <person name="Labutti K."/>
            <person name="Kuo R."/>
            <person name="Ohm R.A."/>
            <person name="Bhattacharya S.S."/>
            <person name="Shirouzu T."/>
            <person name="Yoshinaga Y."/>
            <person name="Martin F.M."/>
            <person name="Grigoriev I.V."/>
            <person name="Hibbett D.S."/>
        </authorList>
    </citation>
    <scope>NUCLEOTIDE SEQUENCE [LARGE SCALE GENOMIC DNA]</scope>
    <source>
        <strain evidence="4 5">HHB10207 ss-3</strain>
    </source>
</reference>
<sequence length="259" mass="27782">MKISGRTFIISGGSAGLGLATVENLHEAGAYLAVLDLKPSRNSFEGLPRVAFFKTNITKTEEIQEAVDKAAEWAAKNNAPLGGVIHCAGVGTAAKVVESDGRPHSLELWNFTLGINLTATFNLSRLVCPHLIKVAPEGPDEERGVIVMVASSAAFEGQPGQTAYAASKGAIRSMTLPMARDLGRYGIRVNTIAPSAFASDMTARMPPKTKASLEREMIFPRRMGQGPEFAQTVKWILECPYANGDTYRLSAGSRMPARM</sequence>
<protein>
    <submittedName>
        <fullName evidence="4">Putative 3-hydroxyacyl-CoA dehydrogenase</fullName>
    </submittedName>
</protein>
<feature type="domain" description="Ketoreductase" evidence="3">
    <location>
        <begin position="6"/>
        <end position="195"/>
    </location>
</feature>
<name>A0A166CY88_9AGAM</name>
<evidence type="ECO:0000256" key="2">
    <source>
        <dbReference type="ARBA" id="ARBA00023002"/>
    </source>
</evidence>
<dbReference type="InterPro" id="IPR020904">
    <property type="entry name" value="Sc_DH/Rdtase_CS"/>
</dbReference>
<dbReference type="EMBL" id="KV428073">
    <property type="protein sequence ID" value="KZT37952.1"/>
    <property type="molecule type" value="Genomic_DNA"/>
</dbReference>
<dbReference type="STRING" id="1314776.A0A166CY88"/>
<accession>A0A166CY88</accession>
<dbReference type="AlphaFoldDB" id="A0A166CY88"/>
<dbReference type="PRINTS" id="PR00081">
    <property type="entry name" value="GDHRDH"/>
</dbReference>
<gene>
    <name evidence="4" type="ORF">SISSUDRAFT_1114120</name>
</gene>
<dbReference type="PROSITE" id="PS00061">
    <property type="entry name" value="ADH_SHORT"/>
    <property type="match status" value="1"/>
</dbReference>
<dbReference type="SUPFAM" id="SSF51735">
    <property type="entry name" value="NAD(P)-binding Rossmann-fold domains"/>
    <property type="match status" value="1"/>
</dbReference>
<keyword evidence="5" id="KW-1185">Reference proteome</keyword>
<proteinExistence type="predicted"/>
<evidence type="ECO:0000313" key="5">
    <source>
        <dbReference type="Proteomes" id="UP000076798"/>
    </source>
</evidence>